<dbReference type="Proteomes" id="UP001055811">
    <property type="component" value="Linkage Group LG05"/>
</dbReference>
<comment type="caution">
    <text evidence="1">The sequence shown here is derived from an EMBL/GenBank/DDBJ whole genome shotgun (WGS) entry which is preliminary data.</text>
</comment>
<reference evidence="2" key="1">
    <citation type="journal article" date="2022" name="Mol. Ecol. Resour.">
        <title>The genomes of chicory, endive, great burdock and yacon provide insights into Asteraceae palaeo-polyploidization history and plant inulin production.</title>
        <authorList>
            <person name="Fan W."/>
            <person name="Wang S."/>
            <person name="Wang H."/>
            <person name="Wang A."/>
            <person name="Jiang F."/>
            <person name="Liu H."/>
            <person name="Zhao H."/>
            <person name="Xu D."/>
            <person name="Zhang Y."/>
        </authorList>
    </citation>
    <scope>NUCLEOTIDE SEQUENCE [LARGE SCALE GENOMIC DNA]</scope>
    <source>
        <strain evidence="2">cv. Punajuju</strain>
    </source>
</reference>
<accession>A0ACB9D0N9</accession>
<sequence>MVKYIGGFWILFDVKTEEEEEKIQNSPEIKACLKSLRRWGEEFCVQDRITWLKTEVLDQISETVTLNIGKNSFKVRVSEIHRDVEGLGIKSSNSKDQHDEEETEYSSEDGADFLSSEEEGWERFSDEEFSNSNSNSNVQETQFLEQRKLTEREREFNEANDFTEELKTGNQNKYNNHENNENFGKKLDTDSPNKESPTVNIAHFDPNTHPLKPDMDLRITTHFNVTENKLKLDGCSDNLKALLSRETPIKKKIELIEKEKSNEKKENMESMGKNSISRQLHLSPRITKSQSKMSIVHSTSKDCFKCEDEKSIDSACNSGCLC</sequence>
<reference evidence="1 2" key="2">
    <citation type="journal article" date="2022" name="Mol. Ecol. Resour.">
        <title>The genomes of chicory, endive, great burdock and yacon provide insights into Asteraceae paleo-polyploidization history and plant inulin production.</title>
        <authorList>
            <person name="Fan W."/>
            <person name="Wang S."/>
            <person name="Wang H."/>
            <person name="Wang A."/>
            <person name="Jiang F."/>
            <person name="Liu H."/>
            <person name="Zhao H."/>
            <person name="Xu D."/>
            <person name="Zhang Y."/>
        </authorList>
    </citation>
    <scope>NUCLEOTIDE SEQUENCE [LARGE SCALE GENOMIC DNA]</scope>
    <source>
        <strain evidence="2">cv. Punajuju</strain>
        <tissue evidence="1">Leaves</tissue>
    </source>
</reference>
<protein>
    <submittedName>
        <fullName evidence="1">Uncharacterized protein</fullName>
    </submittedName>
</protein>
<name>A0ACB9D0N9_CICIN</name>
<evidence type="ECO:0000313" key="1">
    <source>
        <dbReference type="EMBL" id="KAI3740046.1"/>
    </source>
</evidence>
<dbReference type="EMBL" id="CM042013">
    <property type="protein sequence ID" value="KAI3740046.1"/>
    <property type="molecule type" value="Genomic_DNA"/>
</dbReference>
<proteinExistence type="predicted"/>
<keyword evidence="2" id="KW-1185">Reference proteome</keyword>
<organism evidence="1 2">
    <name type="scientific">Cichorium intybus</name>
    <name type="common">Chicory</name>
    <dbReference type="NCBI Taxonomy" id="13427"/>
    <lineage>
        <taxon>Eukaryota</taxon>
        <taxon>Viridiplantae</taxon>
        <taxon>Streptophyta</taxon>
        <taxon>Embryophyta</taxon>
        <taxon>Tracheophyta</taxon>
        <taxon>Spermatophyta</taxon>
        <taxon>Magnoliopsida</taxon>
        <taxon>eudicotyledons</taxon>
        <taxon>Gunneridae</taxon>
        <taxon>Pentapetalae</taxon>
        <taxon>asterids</taxon>
        <taxon>campanulids</taxon>
        <taxon>Asterales</taxon>
        <taxon>Asteraceae</taxon>
        <taxon>Cichorioideae</taxon>
        <taxon>Cichorieae</taxon>
        <taxon>Cichoriinae</taxon>
        <taxon>Cichorium</taxon>
    </lineage>
</organism>
<evidence type="ECO:0000313" key="2">
    <source>
        <dbReference type="Proteomes" id="UP001055811"/>
    </source>
</evidence>
<gene>
    <name evidence="1" type="ORF">L2E82_30463</name>
</gene>